<dbReference type="KEGG" id="mrr:Moror_17198"/>
<dbReference type="STRING" id="1381753.V2XYI4"/>
<dbReference type="Proteomes" id="UP000017559">
    <property type="component" value="Unassembled WGS sequence"/>
</dbReference>
<feature type="region of interest" description="Disordered" evidence="1">
    <location>
        <begin position="110"/>
        <end position="155"/>
    </location>
</feature>
<comment type="caution">
    <text evidence="3">The sequence shown here is derived from an EMBL/GenBank/DDBJ whole genome shotgun (WGS) entry which is preliminary data.</text>
</comment>
<dbReference type="EMBL" id="AWSO01000015">
    <property type="protein sequence ID" value="ESK97916.1"/>
    <property type="molecule type" value="Genomic_DNA"/>
</dbReference>
<keyword evidence="4" id="KW-1185">Reference proteome</keyword>
<sequence>MGVQDLVELFESAGSSKNSPTHAQPKRKSSGTSTQIPSPSPARFISVRPPTLRNRKASYTGLPSEFDDIPTTLTTNTPSFHDDTTVDITDSVSPHNDGVLEDSRAHLDVGDGDGLTNPFEDDSDTQKLLDHKHTYPPHSNSECSSSSTLAHNRHIGPHKPIPVAELFSRSAPPLHLPKLDAYLETLPKLQFNYPRHSTDSPMFPPMDRLAASGYTLEELESNSRVASWWRDRKTLLGSAVNLVLGLTGSSVLATFYSLQGISNTVQVFALILSTLVPVKGDNLGDHWRKLFLGTVPNVLALNLASGLTESLIFLGVFMALASLLLYKFWRSARNSDRYTRIEGLQQTDPESKQWKLIIITFLLTLIYLPMSTMAVHVLVWSQDLWIVPNPYINATSLPPDLSALGPTNEYRDPLDFCWTTTMKRNEINYAPVVIVLSIITMFSLTIWFPIALRRVIQKSVPKVDRFTELGRPRNKIDMDTEYHRLLTRDNNPFAFLYAGFRRNWGTYESTYLFAKLSTLVVVAVIDPDNCLFRSAPRTVVPIVRQVLLLASTIGFFLAQCFLAPFLDPVNNASEWTSRLNYVLTSVLALLVALDIPGKDLLNNYILYLIYILTYGLSFYFTVINLSISKRLVKRLGRRIDFSIDVFSPRLALSFPSPHVKRRIWQESITALLLTSPECKIPPQQKMAFAEARDSEFPPYLLNFIGTPGERHVENLKILREVGSLEYRKAVALTYGPDYERYRQLEDEIQQHYTGPDCYWKDPRQNSIKHCTHFFGNAWLIPFPPTLVVRYDDGRYAVLTELKDLELYVNQNSSRMIQRRREIRLSLRALEGQRVIWPYEHVEPVGTKSFCCGIGRRYSAKTSVHLQTAILKIERRGHLECQGVQLGSGFSVQLDYGKEVVLDGDAIGLSDDFELTSPLARFFHLNRDGISARLHGIESVFARYRQHHREECRQKADVLSYRFLTNVYDLPRDPQAVGTSSIRYERDLRVRQLMVGSEFVFETAYNRLLSVSQTEASTWWYIFWDDLWRRNADTISNLRLHATDFNPHYPSSIAYTPLPRPALESFLMQRGLLSKRTKWGDFFTSGFLNKLYLRLNDTVFRGSSRAIWFHMGDGDEEFDMDDVDVEMQGEPSHLGTGGGTDHDNASIRPRPTYRWEGLLDDPPQPIQRQRRKFMTKVGAWFGVSPTWRAGMPSHGVSVDVRLQDGRYVLLEECSSLIERK</sequence>
<dbReference type="HOGENOM" id="CLU_003027_0_0_1"/>
<keyword evidence="2" id="KW-0812">Transmembrane</keyword>
<feature type="transmembrane region" description="Helical" evidence="2">
    <location>
        <begin position="356"/>
        <end position="380"/>
    </location>
</feature>
<feature type="transmembrane region" description="Helical" evidence="2">
    <location>
        <begin position="234"/>
        <end position="255"/>
    </location>
</feature>
<feature type="transmembrane region" description="Helical" evidence="2">
    <location>
        <begin position="546"/>
        <end position="566"/>
    </location>
</feature>
<feature type="transmembrane region" description="Helical" evidence="2">
    <location>
        <begin position="429"/>
        <end position="452"/>
    </location>
</feature>
<protein>
    <submittedName>
        <fullName evidence="3">Uncharacterized protein</fullName>
    </submittedName>
</protein>
<organism evidence="3 4">
    <name type="scientific">Moniliophthora roreri (strain MCA 2997)</name>
    <name type="common">Cocoa frosty pod rot fungus</name>
    <name type="synonym">Crinipellis roreri</name>
    <dbReference type="NCBI Taxonomy" id="1381753"/>
    <lineage>
        <taxon>Eukaryota</taxon>
        <taxon>Fungi</taxon>
        <taxon>Dikarya</taxon>
        <taxon>Basidiomycota</taxon>
        <taxon>Agaricomycotina</taxon>
        <taxon>Agaricomycetes</taxon>
        <taxon>Agaricomycetidae</taxon>
        <taxon>Agaricales</taxon>
        <taxon>Marasmiineae</taxon>
        <taxon>Marasmiaceae</taxon>
        <taxon>Moniliophthora</taxon>
    </lineage>
</organism>
<evidence type="ECO:0000313" key="4">
    <source>
        <dbReference type="Proteomes" id="UP000017559"/>
    </source>
</evidence>
<feature type="compositionally biased region" description="Polar residues" evidence="1">
    <location>
        <begin position="13"/>
        <end position="22"/>
    </location>
</feature>
<feature type="transmembrane region" description="Helical" evidence="2">
    <location>
        <begin position="604"/>
        <end position="627"/>
    </location>
</feature>
<evidence type="ECO:0000256" key="2">
    <source>
        <dbReference type="SAM" id="Phobius"/>
    </source>
</evidence>
<evidence type="ECO:0000313" key="3">
    <source>
        <dbReference type="EMBL" id="ESK97916.1"/>
    </source>
</evidence>
<feature type="transmembrane region" description="Helical" evidence="2">
    <location>
        <begin position="311"/>
        <end position="329"/>
    </location>
</feature>
<feature type="transmembrane region" description="Helical" evidence="2">
    <location>
        <begin position="578"/>
        <end position="597"/>
    </location>
</feature>
<dbReference type="OrthoDB" id="10261361at2759"/>
<keyword evidence="2" id="KW-1133">Transmembrane helix</keyword>
<proteinExistence type="predicted"/>
<accession>V2XYI4</accession>
<name>V2XYI4_MONRO</name>
<keyword evidence="2" id="KW-0472">Membrane</keyword>
<evidence type="ECO:0000256" key="1">
    <source>
        <dbReference type="SAM" id="MobiDB-lite"/>
    </source>
</evidence>
<reference evidence="3 4" key="1">
    <citation type="journal article" date="2014" name="BMC Genomics">
        <title>Genome and secretome analysis of the hemibiotrophic fungal pathogen, Moniliophthora roreri, which causes frosty pod rot disease of cacao: mechanisms of the biotrophic and necrotrophic phases.</title>
        <authorList>
            <person name="Meinhardt L.W."/>
            <person name="Costa G.G.L."/>
            <person name="Thomazella D.P.T."/>
            <person name="Teixeira P.J.P.L."/>
            <person name="Carazzolle M.F."/>
            <person name="Schuster S.C."/>
            <person name="Carlson J.E."/>
            <person name="Guiltinan M.J."/>
            <person name="Mieczkowski P."/>
            <person name="Farmer A."/>
            <person name="Ramaraj T."/>
            <person name="Crozier J."/>
            <person name="Davis R.E."/>
            <person name="Shao J."/>
            <person name="Melnick R.L."/>
            <person name="Pereira G.A.G."/>
            <person name="Bailey B.A."/>
        </authorList>
    </citation>
    <scope>NUCLEOTIDE SEQUENCE [LARGE SCALE GENOMIC DNA]</scope>
    <source>
        <strain evidence="3 4">MCA 2997</strain>
    </source>
</reference>
<feature type="region of interest" description="Disordered" evidence="1">
    <location>
        <begin position="1"/>
        <end position="91"/>
    </location>
</feature>
<dbReference type="AlphaFoldDB" id="V2XYI4"/>
<feature type="compositionally biased region" description="Basic and acidic residues" evidence="1">
    <location>
        <begin position="124"/>
        <end position="133"/>
    </location>
</feature>
<gene>
    <name evidence="3" type="ORF">Moror_17198</name>
</gene>